<dbReference type="Proteomes" id="UP000655287">
    <property type="component" value="Unassembled WGS sequence"/>
</dbReference>
<dbReference type="SUPFAM" id="SSF56327">
    <property type="entry name" value="LDH C-terminal domain-like"/>
    <property type="match status" value="1"/>
</dbReference>
<dbReference type="Gene3D" id="3.40.50.720">
    <property type="entry name" value="NAD(P)-binding Rossmann-like Domain"/>
    <property type="match status" value="1"/>
</dbReference>
<comment type="caution">
    <text evidence="14">The sequence shown here is derived from an EMBL/GenBank/DDBJ whole genome shotgun (WGS) entry which is preliminary data.</text>
</comment>
<dbReference type="GO" id="GO:0030060">
    <property type="term" value="F:L-malate dehydrogenase (NAD+) activity"/>
    <property type="evidence" value="ECO:0007669"/>
    <property type="project" value="UniProtKB-UniRule"/>
</dbReference>
<feature type="domain" description="Lactate/malate dehydrogenase C-terminal" evidence="13">
    <location>
        <begin position="171"/>
        <end position="334"/>
    </location>
</feature>
<evidence type="ECO:0000259" key="12">
    <source>
        <dbReference type="Pfam" id="PF00056"/>
    </source>
</evidence>
<dbReference type="FunFam" id="3.90.110.10:FF:000002">
    <property type="entry name" value="Malate dehydrogenase"/>
    <property type="match status" value="1"/>
</dbReference>
<feature type="binding site" evidence="7 9">
    <location>
        <position position="113"/>
    </location>
    <ligand>
        <name>substrate</name>
    </ligand>
</feature>
<feature type="binding site" evidence="7 10">
    <location>
        <begin position="26"/>
        <end position="32"/>
    </location>
    <ligand>
        <name>NAD(+)</name>
        <dbReference type="ChEBI" id="CHEBI:57540"/>
    </ligand>
</feature>
<dbReference type="InterPro" id="IPR015955">
    <property type="entry name" value="Lactate_DH/Glyco_Ohase_4_C"/>
</dbReference>
<feature type="binding site" evidence="7 10">
    <location>
        <position position="120"/>
    </location>
    <ligand>
        <name>NAD(+)</name>
        <dbReference type="ChEBI" id="CHEBI:57540"/>
    </ligand>
</feature>
<dbReference type="PANTHER" id="PTHR23382">
    <property type="entry name" value="MALATE DEHYDROGENASE"/>
    <property type="match status" value="1"/>
</dbReference>
<evidence type="ECO:0000256" key="4">
    <source>
        <dbReference type="ARBA" id="ARBA00023002"/>
    </source>
</evidence>
<dbReference type="FunFam" id="3.40.50.720:FF:000010">
    <property type="entry name" value="Malate dehydrogenase"/>
    <property type="match status" value="1"/>
</dbReference>
<evidence type="ECO:0000256" key="9">
    <source>
        <dbReference type="PIRSR" id="PIRSR000102-2"/>
    </source>
</evidence>
<dbReference type="HAMAP" id="MF_01517">
    <property type="entry name" value="Malate_dehydrog_2"/>
    <property type="match status" value="1"/>
</dbReference>
<dbReference type="NCBIfam" id="TIGR01759">
    <property type="entry name" value="MalateDH-SF1"/>
    <property type="match status" value="1"/>
</dbReference>
<keyword evidence="5 7" id="KW-0520">NAD</keyword>
<evidence type="ECO:0000256" key="11">
    <source>
        <dbReference type="RuleBase" id="RU000422"/>
    </source>
</evidence>
<dbReference type="EMBL" id="BOOU01000048">
    <property type="protein sequence ID" value="GII78486.1"/>
    <property type="molecule type" value="Genomic_DNA"/>
</dbReference>
<feature type="binding site" evidence="7 9">
    <location>
        <position position="177"/>
    </location>
    <ligand>
        <name>substrate</name>
    </ligand>
</feature>
<feature type="binding site" evidence="7 9">
    <location>
        <position position="107"/>
    </location>
    <ligand>
        <name>substrate</name>
    </ligand>
</feature>
<dbReference type="Pfam" id="PF00056">
    <property type="entry name" value="Ldh_1_N"/>
    <property type="match status" value="1"/>
</dbReference>
<evidence type="ECO:0000256" key="5">
    <source>
        <dbReference type="ARBA" id="ARBA00023027"/>
    </source>
</evidence>
<name>A0A919R2F9_9ACTN</name>
<evidence type="ECO:0000256" key="6">
    <source>
        <dbReference type="ARBA" id="ARBA00048313"/>
    </source>
</evidence>
<dbReference type="InterPro" id="IPR010945">
    <property type="entry name" value="Malate_DH_type2"/>
</dbReference>
<feature type="binding site" evidence="7">
    <location>
        <position position="127"/>
    </location>
    <ligand>
        <name>NAD(+)</name>
        <dbReference type="ChEBI" id="CHEBI:57540"/>
    </ligand>
</feature>
<proteinExistence type="inferred from homology"/>
<dbReference type="GO" id="GO:0006108">
    <property type="term" value="P:malate metabolic process"/>
    <property type="evidence" value="ECO:0007669"/>
    <property type="project" value="InterPro"/>
</dbReference>
<dbReference type="InterPro" id="IPR001252">
    <property type="entry name" value="Malate_DH_AS"/>
</dbReference>
<dbReference type="InterPro" id="IPR036291">
    <property type="entry name" value="NAD(P)-bd_dom_sf"/>
</dbReference>
<feature type="binding site" evidence="7 9">
    <location>
        <position position="146"/>
    </location>
    <ligand>
        <name>substrate</name>
    </ligand>
</feature>
<keyword evidence="15" id="KW-1185">Reference proteome</keyword>
<evidence type="ECO:0000256" key="8">
    <source>
        <dbReference type="PIRSR" id="PIRSR000102-1"/>
    </source>
</evidence>
<evidence type="ECO:0000256" key="2">
    <source>
        <dbReference type="ARBA" id="ARBA00012995"/>
    </source>
</evidence>
<gene>
    <name evidence="7 14" type="primary">mdh</name>
    <name evidence="14" type="ORF">Sru01_34680</name>
</gene>
<feature type="active site" description="Proton acceptor" evidence="7 8">
    <location>
        <position position="202"/>
    </location>
</feature>
<sequence length="342" mass="35956">MLFTKRPPPTWGIDMTQGPVKVTVTGAAGQIGYALLFRIASGQLLGPDVPVRLSLLEIPQAVKAAEGTAMELDDCAFPLLSGIDISDDPNAAFDGTNVALLVGARPRTKGMERGDLLQANGGIFAPQGKAINDHAADDVRVLVVGNPANTNALIAQSNAPDVPAERFTAMTRLDHNRALSQLAAKLGVPVSAISKMTIWGNHSATQYPDLYNAEVNGKIAAEQVDEGWLRDTFIPTVAKRGAAIIEARGASSAASAANAAIDHVHDWVNGTPEGDWTSVALPSDGSYGVPEGLISSFPAVSRGGRWEIVQGLPVNAFSRERIDASVAELGEERDAVRQLGLI</sequence>
<dbReference type="Gene3D" id="3.90.110.10">
    <property type="entry name" value="Lactate dehydrogenase/glycoside hydrolase, family 4, C-terminal"/>
    <property type="match status" value="1"/>
</dbReference>
<keyword evidence="4 7" id="KW-0560">Oxidoreductase</keyword>
<comment type="function">
    <text evidence="7">Catalyzes the reversible oxidation of malate to oxaloacetate.</text>
</comment>
<accession>A0A919R2F9</accession>
<dbReference type="GO" id="GO:0006099">
    <property type="term" value="P:tricarboxylic acid cycle"/>
    <property type="evidence" value="ECO:0007669"/>
    <property type="project" value="UniProtKB-UniRule"/>
</dbReference>
<dbReference type="NCBIfam" id="NF003916">
    <property type="entry name" value="PRK05442.1"/>
    <property type="match status" value="1"/>
</dbReference>
<dbReference type="Pfam" id="PF02866">
    <property type="entry name" value="Ldh_1_C"/>
    <property type="match status" value="1"/>
</dbReference>
<evidence type="ECO:0000256" key="1">
    <source>
        <dbReference type="ARBA" id="ARBA00009613"/>
    </source>
</evidence>
<evidence type="ECO:0000256" key="3">
    <source>
        <dbReference type="ARBA" id="ARBA00020382"/>
    </source>
</evidence>
<evidence type="ECO:0000313" key="14">
    <source>
        <dbReference type="EMBL" id="GII78486.1"/>
    </source>
</evidence>
<dbReference type="EC" id="1.1.1.37" evidence="2 7"/>
<comment type="similarity">
    <text evidence="1 7">Belongs to the LDH/MDH superfamily. MDH type 2 family.</text>
</comment>
<dbReference type="PROSITE" id="PS00068">
    <property type="entry name" value="MDH"/>
    <property type="match status" value="1"/>
</dbReference>
<reference evidence="14" key="1">
    <citation type="submission" date="2021-01" db="EMBL/GenBank/DDBJ databases">
        <title>Whole genome shotgun sequence of Sphaerisporangium rufum NBRC 109079.</title>
        <authorList>
            <person name="Komaki H."/>
            <person name="Tamura T."/>
        </authorList>
    </citation>
    <scope>NUCLEOTIDE SEQUENCE</scope>
    <source>
        <strain evidence="14">NBRC 109079</strain>
    </source>
</reference>
<feature type="domain" description="Lactate/malate dehydrogenase N-terminal" evidence="12">
    <location>
        <begin position="20"/>
        <end position="161"/>
    </location>
</feature>
<dbReference type="InterPro" id="IPR022383">
    <property type="entry name" value="Lactate/malate_DH_C"/>
</dbReference>
<evidence type="ECO:0000256" key="7">
    <source>
        <dbReference type="HAMAP-Rule" id="MF_01517"/>
    </source>
</evidence>
<dbReference type="SUPFAM" id="SSF51735">
    <property type="entry name" value="NAD(P)-binding Rossmann-fold domains"/>
    <property type="match status" value="1"/>
</dbReference>
<evidence type="ECO:0000256" key="10">
    <source>
        <dbReference type="PIRSR" id="PIRSR000102-3"/>
    </source>
</evidence>
<dbReference type="PIRSF" id="PIRSF000102">
    <property type="entry name" value="Lac_mal_DH"/>
    <property type="match status" value="1"/>
</dbReference>
<evidence type="ECO:0000313" key="15">
    <source>
        <dbReference type="Proteomes" id="UP000655287"/>
    </source>
</evidence>
<dbReference type="InterPro" id="IPR001236">
    <property type="entry name" value="Lactate/malate_DH_N"/>
</dbReference>
<organism evidence="14 15">
    <name type="scientific">Sphaerisporangium rufum</name>
    <dbReference type="NCBI Taxonomy" id="1381558"/>
    <lineage>
        <taxon>Bacteria</taxon>
        <taxon>Bacillati</taxon>
        <taxon>Actinomycetota</taxon>
        <taxon>Actinomycetes</taxon>
        <taxon>Streptosporangiales</taxon>
        <taxon>Streptosporangiaceae</taxon>
        <taxon>Sphaerisporangium</taxon>
    </lineage>
</organism>
<dbReference type="AlphaFoldDB" id="A0A919R2F9"/>
<evidence type="ECO:0000259" key="13">
    <source>
        <dbReference type="Pfam" id="PF02866"/>
    </source>
</evidence>
<comment type="catalytic activity">
    <reaction evidence="6 7 11">
        <text>(S)-malate + NAD(+) = oxaloacetate + NADH + H(+)</text>
        <dbReference type="Rhea" id="RHEA:21432"/>
        <dbReference type="ChEBI" id="CHEBI:15378"/>
        <dbReference type="ChEBI" id="CHEBI:15589"/>
        <dbReference type="ChEBI" id="CHEBI:16452"/>
        <dbReference type="ChEBI" id="CHEBI:57540"/>
        <dbReference type="ChEBI" id="CHEBI:57945"/>
        <dbReference type="EC" id="1.1.1.37"/>
    </reaction>
</comment>
<dbReference type="InterPro" id="IPR001557">
    <property type="entry name" value="L-lactate/malate_DH"/>
</dbReference>
<dbReference type="CDD" id="cd01338">
    <property type="entry name" value="MDH_chloroplast-like"/>
    <property type="match status" value="1"/>
</dbReference>
<keyword evidence="7 11" id="KW-0816">Tricarboxylic acid cycle</keyword>
<feature type="binding site" evidence="7 10">
    <location>
        <begin position="144"/>
        <end position="146"/>
    </location>
    <ligand>
        <name>NAD(+)</name>
        <dbReference type="ChEBI" id="CHEBI:57540"/>
    </ligand>
</feature>
<protein>
    <recommendedName>
        <fullName evidence="3 7">Malate dehydrogenase</fullName>
        <ecNumber evidence="2 7">1.1.1.37</ecNumber>
    </recommendedName>
</protein>